<organism evidence="2 3">
    <name type="scientific">Spirosoma flavum</name>
    <dbReference type="NCBI Taxonomy" id="2048557"/>
    <lineage>
        <taxon>Bacteria</taxon>
        <taxon>Pseudomonadati</taxon>
        <taxon>Bacteroidota</taxon>
        <taxon>Cytophagia</taxon>
        <taxon>Cytophagales</taxon>
        <taxon>Cytophagaceae</taxon>
        <taxon>Spirosoma</taxon>
    </lineage>
</organism>
<reference evidence="3" key="1">
    <citation type="journal article" date="2019" name="Int. J. Syst. Evol. Microbiol.">
        <title>The Global Catalogue of Microorganisms (GCM) 10K type strain sequencing project: providing services to taxonomists for standard genome sequencing and annotation.</title>
        <authorList>
            <consortium name="The Broad Institute Genomics Platform"/>
            <consortium name="The Broad Institute Genome Sequencing Center for Infectious Disease"/>
            <person name="Wu L."/>
            <person name="Ma J."/>
        </authorList>
    </citation>
    <scope>NUCLEOTIDE SEQUENCE [LARGE SCALE GENOMIC DNA]</scope>
    <source>
        <strain evidence="3">KCTC 52490</strain>
    </source>
</reference>
<dbReference type="InterPro" id="IPR020843">
    <property type="entry name" value="ER"/>
</dbReference>
<keyword evidence="2" id="KW-0560">Oxidoreductase</keyword>
<dbReference type="SUPFAM" id="SSF50129">
    <property type="entry name" value="GroES-like"/>
    <property type="match status" value="1"/>
</dbReference>
<dbReference type="InterPro" id="IPR052733">
    <property type="entry name" value="Chloroplast_QOR"/>
</dbReference>
<dbReference type="PANTHER" id="PTHR44013:SF1">
    <property type="entry name" value="ZINC-TYPE ALCOHOL DEHYDROGENASE-LIKE PROTEIN C16A3.02C"/>
    <property type="match status" value="1"/>
</dbReference>
<evidence type="ECO:0000259" key="1">
    <source>
        <dbReference type="SMART" id="SM00829"/>
    </source>
</evidence>
<dbReference type="Gene3D" id="3.90.180.10">
    <property type="entry name" value="Medium-chain alcohol dehydrogenases, catalytic domain"/>
    <property type="match status" value="1"/>
</dbReference>
<feature type="domain" description="Enoyl reductase (ER)" evidence="1">
    <location>
        <begin position="10"/>
        <end position="310"/>
    </location>
</feature>
<dbReference type="SMART" id="SM00829">
    <property type="entry name" value="PKS_ER"/>
    <property type="match status" value="1"/>
</dbReference>
<dbReference type="RefSeq" id="WP_381507200.1">
    <property type="nucleotide sequence ID" value="NZ_JBHUOM010000025.1"/>
</dbReference>
<protein>
    <submittedName>
        <fullName evidence="2">NADP-dependent oxidoreductase</fullName>
        <ecNumber evidence="2">1.-.-.-</ecNumber>
    </submittedName>
</protein>
<dbReference type="PANTHER" id="PTHR44013">
    <property type="entry name" value="ZINC-TYPE ALCOHOL DEHYDROGENASE-LIKE PROTEIN C16A3.02C"/>
    <property type="match status" value="1"/>
</dbReference>
<accession>A0ABW6ATE7</accession>
<name>A0ABW6ATE7_9BACT</name>
<evidence type="ECO:0000313" key="2">
    <source>
        <dbReference type="EMBL" id="MFD2937324.1"/>
    </source>
</evidence>
<dbReference type="InterPro" id="IPR011032">
    <property type="entry name" value="GroES-like_sf"/>
</dbReference>
<keyword evidence="3" id="KW-1185">Reference proteome</keyword>
<evidence type="ECO:0000313" key="3">
    <source>
        <dbReference type="Proteomes" id="UP001597512"/>
    </source>
</evidence>
<gene>
    <name evidence="2" type="ORF">ACFS25_26350</name>
</gene>
<dbReference type="CDD" id="cd05289">
    <property type="entry name" value="MDR_like_2"/>
    <property type="match status" value="1"/>
</dbReference>
<dbReference type="InterPro" id="IPR036291">
    <property type="entry name" value="NAD(P)-bd_dom_sf"/>
</dbReference>
<comment type="caution">
    <text evidence="2">The sequence shown here is derived from an EMBL/GenBank/DDBJ whole genome shotgun (WGS) entry which is preliminary data.</text>
</comment>
<dbReference type="EC" id="1.-.-.-" evidence="2"/>
<proteinExistence type="predicted"/>
<dbReference type="SUPFAM" id="SSF51735">
    <property type="entry name" value="NAD(P)-binding Rossmann-fold domains"/>
    <property type="match status" value="1"/>
</dbReference>
<dbReference type="Pfam" id="PF08240">
    <property type="entry name" value="ADH_N"/>
    <property type="match status" value="1"/>
</dbReference>
<sequence length="313" mass="32894">MNAIVLSNYGPAENLRFQEIPTPTPAATDVLIHIQASAVNKLDILKASGAMQAVFPLPLPWIPGIDFAGVIEAVGAQVQGFSVGDEVYGASLLGGANAEYIAMNPQFIAHKPRTLTFIEAASVPVAAETAWQVIFQDAQLESGQTVLIHGGAGAVGSYAIQFAHQAGAKVIVTAAADSEDYVKSLGADVFIDYKHESFESVVDPVDAVIDLVGGEVQQRSYGLIKAGGYLVSTTQPVSADLAAKFTIQAVFAQLQPSHQGLSNIASLIDEGKLSINLGDVFPLAKTVEAWHAILENPTASIPKKNGRIVLDHA</sequence>
<dbReference type="Pfam" id="PF13602">
    <property type="entry name" value="ADH_zinc_N_2"/>
    <property type="match status" value="1"/>
</dbReference>
<dbReference type="InterPro" id="IPR013154">
    <property type="entry name" value="ADH-like_N"/>
</dbReference>
<dbReference type="EMBL" id="JBHUOM010000025">
    <property type="protein sequence ID" value="MFD2937324.1"/>
    <property type="molecule type" value="Genomic_DNA"/>
</dbReference>
<dbReference type="Gene3D" id="3.40.50.720">
    <property type="entry name" value="NAD(P)-binding Rossmann-like Domain"/>
    <property type="match status" value="1"/>
</dbReference>
<dbReference type="GO" id="GO:0016491">
    <property type="term" value="F:oxidoreductase activity"/>
    <property type="evidence" value="ECO:0007669"/>
    <property type="project" value="UniProtKB-KW"/>
</dbReference>
<dbReference type="Proteomes" id="UP001597512">
    <property type="component" value="Unassembled WGS sequence"/>
</dbReference>